<dbReference type="PaxDb" id="353153-Q4D7I2"/>
<evidence type="ECO:0000256" key="2">
    <source>
        <dbReference type="SAM" id="SignalP"/>
    </source>
</evidence>
<keyword evidence="4" id="KW-1185">Reference proteome</keyword>
<dbReference type="OMA" id="ECTANEF"/>
<dbReference type="Pfam" id="PF07065">
    <property type="entry name" value="D123"/>
    <property type="match status" value="1"/>
</dbReference>
<dbReference type="Proteomes" id="UP000002296">
    <property type="component" value="Unassembled WGS sequence"/>
</dbReference>
<feature type="signal peptide" evidence="2">
    <location>
        <begin position="1"/>
        <end position="35"/>
    </location>
</feature>
<dbReference type="eggNOG" id="ENOG502RX8S">
    <property type="taxonomic scope" value="Eukaryota"/>
</dbReference>
<sequence length="529" mass="60002">MDFMCCCWRFLRYCRKTFFFFFLLLLLHFLPLCMIQPCDACARLPVPMDLRVPLSYVLDAPLAQRHAIPHRTLFLDATHPFIQYLNSDDTRLPQHPTLTVEARPVDEYETYVGEDDWRREKAVDSDNTDPAPRFDDVVQWVSDTLNEIGGNGDGVVLCGRRVVADDCGWAVFSRTPTLLSSRDVFIAMRNSSKFLRDLHHQLQGVALAGAEGPMKVEVTLAKALSGNNTREFRAFLPYRLHTSAGDGCVEAWAGHMYAGISQRATDVCFPSLMAWDEATHDENYAIVMRHIELAKLLERALENDALLRTALFRQADKPSVADPAPNKKSSVVLLAVDVLFESPSLPVYLLSAAVRCFHHDDVKDPACAFPFILDDDAKLGRGNDGNTTTTTNIVNNNNNNNNNNNSKADGWSGESDDDDDDLLSDSVSFFRLFRDAANWNRHVEVWRQRGSTAGVGERSDTTRTQKERRFFVVASERDDLALTKEYMAKRGLPLEFFRPDLFKGDGNFLREWRERLMQRISMAERSRGE</sequence>
<gene>
    <name evidence="3" type="ORF">Tc00.1047053511801.20</name>
</gene>
<feature type="compositionally biased region" description="Low complexity" evidence="1">
    <location>
        <begin position="386"/>
        <end position="405"/>
    </location>
</feature>
<dbReference type="AlphaFoldDB" id="Q4D7I2"/>
<dbReference type="RefSeq" id="XP_810329.1">
    <property type="nucleotide sequence ID" value="XM_805236.1"/>
</dbReference>
<dbReference type="EMBL" id="AAHK01000880">
    <property type="protein sequence ID" value="EAN88478.1"/>
    <property type="molecule type" value="Genomic_DNA"/>
</dbReference>
<protein>
    <submittedName>
        <fullName evidence="3">Uncharacterized protein</fullName>
    </submittedName>
</protein>
<proteinExistence type="predicted"/>
<feature type="region of interest" description="Disordered" evidence="1">
    <location>
        <begin position="383"/>
        <end position="417"/>
    </location>
</feature>
<dbReference type="InParanoid" id="Q4D7I2"/>
<name>Q4D7I2_TRYCC</name>
<reference evidence="3 4" key="1">
    <citation type="journal article" date="2005" name="Science">
        <title>The genome sequence of Trypanosoma cruzi, etiologic agent of Chagas disease.</title>
        <authorList>
            <person name="El-Sayed N.M."/>
            <person name="Myler P.J."/>
            <person name="Bartholomeu D.C."/>
            <person name="Nilsson D."/>
            <person name="Aggarwal G."/>
            <person name="Tran A.N."/>
            <person name="Ghedin E."/>
            <person name="Worthey E.A."/>
            <person name="Delcher A.L."/>
            <person name="Blandin G."/>
            <person name="Westenberger S.J."/>
            <person name="Caler E."/>
            <person name="Cerqueira G.C."/>
            <person name="Branche C."/>
            <person name="Haas B."/>
            <person name="Anupama A."/>
            <person name="Arner E."/>
            <person name="Aslund L."/>
            <person name="Attipoe P."/>
            <person name="Bontempi E."/>
            <person name="Bringaud F."/>
            <person name="Burton P."/>
            <person name="Cadag E."/>
            <person name="Campbell D.A."/>
            <person name="Carrington M."/>
            <person name="Crabtree J."/>
            <person name="Darban H."/>
            <person name="da Silveira J.F."/>
            <person name="de Jong P."/>
            <person name="Edwards K."/>
            <person name="Englund P.T."/>
            <person name="Fazelina G."/>
            <person name="Feldblyum T."/>
            <person name="Ferella M."/>
            <person name="Frasch A.C."/>
            <person name="Gull K."/>
            <person name="Horn D."/>
            <person name="Hou L."/>
            <person name="Huang Y."/>
            <person name="Kindlund E."/>
            <person name="Klingbeil M."/>
            <person name="Kluge S."/>
            <person name="Koo H."/>
            <person name="Lacerda D."/>
            <person name="Levin M.J."/>
            <person name="Lorenzi H."/>
            <person name="Louie T."/>
            <person name="Machado C.R."/>
            <person name="McCulloch R."/>
            <person name="McKenna A."/>
            <person name="Mizuno Y."/>
            <person name="Mottram J.C."/>
            <person name="Nelson S."/>
            <person name="Ochaya S."/>
            <person name="Osoegawa K."/>
            <person name="Pai G."/>
            <person name="Parsons M."/>
            <person name="Pentony M."/>
            <person name="Pettersson U."/>
            <person name="Pop M."/>
            <person name="Ramirez J.L."/>
            <person name="Rinta J."/>
            <person name="Robertson L."/>
            <person name="Salzberg S.L."/>
            <person name="Sanchez D.O."/>
            <person name="Seyler A."/>
            <person name="Sharma R."/>
            <person name="Shetty J."/>
            <person name="Simpson A.J."/>
            <person name="Sisk E."/>
            <person name="Tammi M.T."/>
            <person name="Tarleton R."/>
            <person name="Teixeira S."/>
            <person name="Van Aken S."/>
            <person name="Vogt C."/>
            <person name="Ward P.N."/>
            <person name="Wickstead B."/>
            <person name="Wortman J."/>
            <person name="White O."/>
            <person name="Fraser C.M."/>
            <person name="Stuart K.D."/>
            <person name="Andersson B."/>
        </authorList>
    </citation>
    <scope>NUCLEOTIDE SEQUENCE [LARGE SCALE GENOMIC DNA]</scope>
    <source>
        <strain evidence="3 4">CL Brener</strain>
    </source>
</reference>
<comment type="caution">
    <text evidence="3">The sequence shown here is derived from an EMBL/GenBank/DDBJ whole genome shotgun (WGS) entry which is preliminary data.</text>
</comment>
<evidence type="ECO:0000256" key="1">
    <source>
        <dbReference type="SAM" id="MobiDB-lite"/>
    </source>
</evidence>
<dbReference type="InterPro" id="IPR009772">
    <property type="entry name" value="CDC123"/>
</dbReference>
<accession>Q4D7I2</accession>
<evidence type="ECO:0000313" key="4">
    <source>
        <dbReference type="Proteomes" id="UP000002296"/>
    </source>
</evidence>
<dbReference type="KEGG" id="tcr:511801.20"/>
<organism evidence="3 4">
    <name type="scientific">Trypanosoma cruzi (strain CL Brener)</name>
    <dbReference type="NCBI Taxonomy" id="353153"/>
    <lineage>
        <taxon>Eukaryota</taxon>
        <taxon>Discoba</taxon>
        <taxon>Euglenozoa</taxon>
        <taxon>Kinetoplastea</taxon>
        <taxon>Metakinetoplastina</taxon>
        <taxon>Trypanosomatida</taxon>
        <taxon>Trypanosomatidae</taxon>
        <taxon>Trypanosoma</taxon>
        <taxon>Schizotrypanum</taxon>
    </lineage>
</organism>
<evidence type="ECO:0000313" key="3">
    <source>
        <dbReference type="EMBL" id="EAN88478.1"/>
    </source>
</evidence>
<dbReference type="GeneID" id="3541075"/>
<feature type="chain" id="PRO_5004236104" evidence="2">
    <location>
        <begin position="36"/>
        <end position="529"/>
    </location>
</feature>
<keyword evidence="2" id="KW-0732">Signal</keyword>